<dbReference type="GeneID" id="73344412"/>
<dbReference type="KEGG" id="clup:CLUP02_10426"/>
<feature type="region of interest" description="Disordered" evidence="1">
    <location>
        <begin position="349"/>
        <end position="373"/>
    </location>
</feature>
<feature type="region of interest" description="Disordered" evidence="1">
    <location>
        <begin position="414"/>
        <end position="439"/>
    </location>
</feature>
<feature type="compositionally biased region" description="Basic and acidic residues" evidence="1">
    <location>
        <begin position="98"/>
        <end position="110"/>
    </location>
</feature>
<dbReference type="EMBL" id="CP019477">
    <property type="protein sequence ID" value="UQC84930.1"/>
    <property type="molecule type" value="Genomic_DNA"/>
</dbReference>
<evidence type="ECO:0000313" key="2">
    <source>
        <dbReference type="EMBL" id="UQC84930.1"/>
    </source>
</evidence>
<evidence type="ECO:0000256" key="1">
    <source>
        <dbReference type="SAM" id="MobiDB-lite"/>
    </source>
</evidence>
<evidence type="ECO:0000313" key="3">
    <source>
        <dbReference type="Proteomes" id="UP000830671"/>
    </source>
</evidence>
<gene>
    <name evidence="2" type="ORF">CLUP02_10426</name>
</gene>
<keyword evidence="3" id="KW-1185">Reference proteome</keyword>
<dbReference type="Proteomes" id="UP000830671">
    <property type="component" value="Chromosome 5"/>
</dbReference>
<dbReference type="AlphaFoldDB" id="A0A9Q8SWW3"/>
<sequence length="439" mass="47804">MAPVRQFYRPCVILIHQALTILMGSTATIGVRDSLLVQHQKPVQTQLLTVSILHQPQPRVSGLIVTVPSVTSFPTSISVPTIQRCQSNPTVGRSPDVSQHREASKQDTAPRDLLLTGTRHTADHELLAPSLASGASLPYPGSAQRAASQSLEGDRTLNPTMLRTLIYRSLAHKAVSVLGDEESPKIGHVLFEALFIPTGKSVGPRVPCPMEEQQEPFSCLFSMGHRCWYPLQWAPFLAPSSLSWKGDQQCPTARQFSLSLAEIIRPEDNCGDAAGGGALPVIGQSVNHPAPHIEWISGSCAVIRSQPQLGTIPRYAASDLAVSGKCEEFKFLIQVSAHQPNAMKYIRQGEPQASRRSVTGDLPSLSQAPNTRAGDRLPILHYAATPVMNLPAGQALQMSPASRPHPVVIQLHNAHESRRRRRHRLPVANPADPRLDFNL</sequence>
<feature type="region of interest" description="Disordered" evidence="1">
    <location>
        <begin position="84"/>
        <end position="113"/>
    </location>
</feature>
<accession>A0A9Q8SWW3</accession>
<name>A0A9Q8SWW3_9PEZI</name>
<proteinExistence type="predicted"/>
<protein>
    <submittedName>
        <fullName evidence="2">Uncharacterized protein</fullName>
    </submittedName>
</protein>
<dbReference type="RefSeq" id="XP_049146547.1">
    <property type="nucleotide sequence ID" value="XM_049289402.1"/>
</dbReference>
<reference evidence="2" key="1">
    <citation type="journal article" date="2021" name="Mol. Plant Microbe Interact.">
        <title>Complete Genome Sequence of the Plant-Pathogenic Fungus Colletotrichum lupini.</title>
        <authorList>
            <person name="Baroncelli R."/>
            <person name="Pensec F."/>
            <person name="Da Lio D."/>
            <person name="Boufleur T."/>
            <person name="Vicente I."/>
            <person name="Sarrocco S."/>
            <person name="Picot A."/>
            <person name="Baraldi E."/>
            <person name="Sukno S."/>
            <person name="Thon M."/>
            <person name="Le Floch G."/>
        </authorList>
    </citation>
    <scope>NUCLEOTIDE SEQUENCE</scope>
    <source>
        <strain evidence="2">IMI 504893</strain>
    </source>
</reference>
<organism evidence="2 3">
    <name type="scientific">Colletotrichum lupini</name>
    <dbReference type="NCBI Taxonomy" id="145971"/>
    <lineage>
        <taxon>Eukaryota</taxon>
        <taxon>Fungi</taxon>
        <taxon>Dikarya</taxon>
        <taxon>Ascomycota</taxon>
        <taxon>Pezizomycotina</taxon>
        <taxon>Sordariomycetes</taxon>
        <taxon>Hypocreomycetidae</taxon>
        <taxon>Glomerellales</taxon>
        <taxon>Glomerellaceae</taxon>
        <taxon>Colletotrichum</taxon>
        <taxon>Colletotrichum acutatum species complex</taxon>
    </lineage>
</organism>